<protein>
    <submittedName>
        <fullName evidence="5">DUF348 domain-containing protein</fullName>
    </submittedName>
</protein>
<dbReference type="Pfam" id="PF07501">
    <property type="entry name" value="G5"/>
    <property type="match status" value="1"/>
</dbReference>
<evidence type="ECO:0000256" key="2">
    <source>
        <dbReference type="ARBA" id="ARBA00022729"/>
    </source>
</evidence>
<dbReference type="Gene3D" id="1.10.530.10">
    <property type="match status" value="1"/>
</dbReference>
<dbReference type="Pfam" id="PF06737">
    <property type="entry name" value="Transglycosylas"/>
    <property type="match status" value="1"/>
</dbReference>
<evidence type="ECO:0000256" key="1">
    <source>
        <dbReference type="ARBA" id="ARBA00010830"/>
    </source>
</evidence>
<keyword evidence="2" id="KW-0732">Signal</keyword>
<accession>A0A5C5UD14</accession>
<evidence type="ECO:0000313" key="6">
    <source>
        <dbReference type="Proteomes" id="UP000320791"/>
    </source>
</evidence>
<dbReference type="AlphaFoldDB" id="A0A5C5UD14"/>
<name>A0A5C5UD14_9CORY</name>
<evidence type="ECO:0000259" key="4">
    <source>
        <dbReference type="PROSITE" id="PS51109"/>
    </source>
</evidence>
<dbReference type="SUPFAM" id="SSF53955">
    <property type="entry name" value="Lysozyme-like"/>
    <property type="match status" value="1"/>
</dbReference>
<dbReference type="InterPro" id="IPR023346">
    <property type="entry name" value="Lysozyme-like_dom_sf"/>
</dbReference>
<dbReference type="RefSeq" id="WP_146324881.1">
    <property type="nucleotide sequence ID" value="NZ_BAABLR010000003.1"/>
</dbReference>
<proteinExistence type="inferred from homology"/>
<comment type="caution">
    <text evidence="5">The sequence shown here is derived from an EMBL/GenBank/DDBJ whole genome shotgun (WGS) entry which is preliminary data.</text>
</comment>
<dbReference type="Pfam" id="PF03990">
    <property type="entry name" value="DUF348"/>
    <property type="match status" value="3"/>
</dbReference>
<dbReference type="EMBL" id="VOHM01000021">
    <property type="protein sequence ID" value="TWT23954.1"/>
    <property type="molecule type" value="Genomic_DNA"/>
</dbReference>
<dbReference type="InterPro" id="IPR007137">
    <property type="entry name" value="DUF348"/>
</dbReference>
<keyword evidence="6" id="KW-1185">Reference proteome</keyword>
<dbReference type="SMART" id="SM01208">
    <property type="entry name" value="G5"/>
    <property type="match status" value="1"/>
</dbReference>
<evidence type="ECO:0000256" key="3">
    <source>
        <dbReference type="ARBA" id="ARBA00022801"/>
    </source>
</evidence>
<dbReference type="InterPro" id="IPR010618">
    <property type="entry name" value="RPF"/>
</dbReference>
<organism evidence="5 6">
    <name type="scientific">Corynebacterium canis</name>
    <dbReference type="NCBI Taxonomy" id="679663"/>
    <lineage>
        <taxon>Bacteria</taxon>
        <taxon>Bacillati</taxon>
        <taxon>Actinomycetota</taxon>
        <taxon>Actinomycetes</taxon>
        <taxon>Mycobacteriales</taxon>
        <taxon>Corynebacteriaceae</taxon>
        <taxon>Corynebacterium</taxon>
    </lineage>
</organism>
<evidence type="ECO:0000313" key="5">
    <source>
        <dbReference type="EMBL" id="TWT23954.1"/>
    </source>
</evidence>
<sequence>MKTSQQSALHRINSAHSVPLRVATGGMLATLLVSGGLAVIEKKDVNVDVNGENISLATMSETVGEALSKAGVEYSSDDLIQPKPDQKLRDGEQIVVRTAKPIALTIEGKTQTINSTALTVDELVKEIGDVTDADLLSFDRKKKIPSEGLKLGVTKPKIITVTDGDGARTYTNIAANTVGDVLKRRGVDLGKDDVVTPAVDTPVTVGMDIRVDRVHFEQVTENVPFEAPATYIDDANTFQGEEQVVTAATVGEKQITRNLRFVNGQRVGDHVVEEKELAPATPATIKRGTKPKPAAPSVAGDSVWDALAQCEAGGNWHINSGNGFSGGLQFTPSSWLAAGGGQYAPMAYQASREEQIAVASKLQQMQGWGAWPACTAKLGLR</sequence>
<dbReference type="GO" id="GO:0016787">
    <property type="term" value="F:hydrolase activity"/>
    <property type="evidence" value="ECO:0007669"/>
    <property type="project" value="UniProtKB-KW"/>
</dbReference>
<dbReference type="InterPro" id="IPR011098">
    <property type="entry name" value="G5_dom"/>
</dbReference>
<gene>
    <name evidence="5" type="ORF">FRX94_09265</name>
</gene>
<dbReference type="PROSITE" id="PS51109">
    <property type="entry name" value="G5"/>
    <property type="match status" value="1"/>
</dbReference>
<dbReference type="CDD" id="cd13925">
    <property type="entry name" value="RPF"/>
    <property type="match status" value="1"/>
</dbReference>
<keyword evidence="3" id="KW-0378">Hydrolase</keyword>
<comment type="similarity">
    <text evidence="1">Belongs to the transglycosylase family. Rpf subfamily.</text>
</comment>
<reference evidence="5 6" key="1">
    <citation type="submission" date="2019-08" db="EMBL/GenBank/DDBJ databases">
        <authorList>
            <person name="Lei W."/>
        </authorList>
    </citation>
    <scope>NUCLEOTIDE SEQUENCE [LARGE SCALE GENOMIC DNA]</scope>
    <source>
        <strain evidence="5 6">CCUG 58627</strain>
    </source>
</reference>
<dbReference type="OrthoDB" id="1404170at2"/>
<feature type="domain" description="G5" evidence="4">
    <location>
        <begin position="211"/>
        <end position="291"/>
    </location>
</feature>
<dbReference type="Proteomes" id="UP000320791">
    <property type="component" value="Unassembled WGS sequence"/>
</dbReference>
<dbReference type="Gene3D" id="2.20.230.10">
    <property type="entry name" value="Resuscitation-promoting factor rpfb"/>
    <property type="match status" value="1"/>
</dbReference>